<dbReference type="GO" id="GO:0003677">
    <property type="term" value="F:DNA binding"/>
    <property type="evidence" value="ECO:0007669"/>
    <property type="project" value="InterPro"/>
</dbReference>
<evidence type="ECO:0000256" key="2">
    <source>
        <dbReference type="ARBA" id="ARBA00014363"/>
    </source>
</evidence>
<dbReference type="Pfam" id="PF13177">
    <property type="entry name" value="DNA_pol3_delta2"/>
    <property type="match status" value="1"/>
</dbReference>
<dbReference type="InterPro" id="IPR015199">
    <property type="entry name" value="DNA_pol_III_delta_C"/>
</dbReference>
<keyword evidence="10" id="KW-1185">Reference proteome</keyword>
<keyword evidence="5" id="KW-0235">DNA replication</keyword>
<evidence type="ECO:0000256" key="4">
    <source>
        <dbReference type="ARBA" id="ARBA00022695"/>
    </source>
</evidence>
<dbReference type="OrthoDB" id="9811073at2"/>
<dbReference type="AlphaFoldDB" id="A0A1I1FVR4"/>
<dbReference type="Pfam" id="PF09115">
    <property type="entry name" value="DNApol3-delta_C"/>
    <property type="match status" value="1"/>
</dbReference>
<dbReference type="STRING" id="402385.SAMN05421848_0295"/>
<dbReference type="PANTHER" id="PTHR11669">
    <property type="entry name" value="REPLICATION FACTOR C / DNA POLYMERASE III GAMMA-TAU SUBUNIT"/>
    <property type="match status" value="1"/>
</dbReference>
<organism evidence="9 10">
    <name type="scientific">Kushneria avicenniae</name>
    <dbReference type="NCBI Taxonomy" id="402385"/>
    <lineage>
        <taxon>Bacteria</taxon>
        <taxon>Pseudomonadati</taxon>
        <taxon>Pseudomonadota</taxon>
        <taxon>Gammaproteobacteria</taxon>
        <taxon>Oceanospirillales</taxon>
        <taxon>Halomonadaceae</taxon>
        <taxon>Kushneria</taxon>
    </lineage>
</organism>
<protein>
    <recommendedName>
        <fullName evidence="2">DNA polymerase III subunit delta'</fullName>
        <ecNumber evidence="1">2.7.7.7</ecNumber>
    </recommendedName>
</protein>
<dbReference type="RefSeq" id="WP_090130104.1">
    <property type="nucleotide sequence ID" value="NZ_FOLY01000001.1"/>
</dbReference>
<dbReference type="PANTHER" id="PTHR11669:SF8">
    <property type="entry name" value="DNA POLYMERASE III SUBUNIT DELTA"/>
    <property type="match status" value="1"/>
</dbReference>
<evidence type="ECO:0000256" key="5">
    <source>
        <dbReference type="ARBA" id="ARBA00022705"/>
    </source>
</evidence>
<dbReference type="InterPro" id="IPR050238">
    <property type="entry name" value="DNA_Rep/Repair_Clamp_Loader"/>
</dbReference>
<proteinExistence type="predicted"/>
<accession>A0A1I1FVR4</accession>
<sequence>MDMTPWPWQTSIWQRLIALANESRLPHALMLTGPAGLGKERLAQALIARQLCQAPGDTACGACHACQMLMSGYHPDLMEIMPAERGKQIRIDAIRDINAFVSQTAQQGGYRIIHLAPAEAMTVAASNALLKSLEEPGRETLFILQSDIPSRTLPTIRSRCQQWSHPQPERASSMAWLTGELEDRQQAEFWWQVAGGRPLLARDLAAPEARQLRQDLRELFESLVRGGDPVAEAARLDKQALSDILWHGVLWLEDLIRLGVSGDTESVRNRDLMPLYRQAIKNGRIRDWFRLLDYAHEQRRLLAAGGNPNAQLVIESWLIRWSALLRS</sequence>
<evidence type="ECO:0000256" key="6">
    <source>
        <dbReference type="ARBA" id="ARBA00022932"/>
    </source>
</evidence>
<evidence type="ECO:0000313" key="9">
    <source>
        <dbReference type="EMBL" id="SFC03415.1"/>
    </source>
</evidence>
<evidence type="ECO:0000259" key="8">
    <source>
        <dbReference type="Pfam" id="PF09115"/>
    </source>
</evidence>
<dbReference type="EMBL" id="FOLY01000001">
    <property type="protein sequence ID" value="SFC03415.1"/>
    <property type="molecule type" value="Genomic_DNA"/>
</dbReference>
<evidence type="ECO:0000313" key="10">
    <source>
        <dbReference type="Proteomes" id="UP000199046"/>
    </source>
</evidence>
<comment type="catalytic activity">
    <reaction evidence="7">
        <text>DNA(n) + a 2'-deoxyribonucleoside 5'-triphosphate = DNA(n+1) + diphosphate</text>
        <dbReference type="Rhea" id="RHEA:22508"/>
        <dbReference type="Rhea" id="RHEA-COMP:17339"/>
        <dbReference type="Rhea" id="RHEA-COMP:17340"/>
        <dbReference type="ChEBI" id="CHEBI:33019"/>
        <dbReference type="ChEBI" id="CHEBI:61560"/>
        <dbReference type="ChEBI" id="CHEBI:173112"/>
        <dbReference type="EC" id="2.7.7.7"/>
    </reaction>
</comment>
<keyword evidence="6" id="KW-0239">DNA-directed DNA polymerase</keyword>
<dbReference type="NCBIfam" id="NF004310">
    <property type="entry name" value="PRK05707.1"/>
    <property type="match status" value="1"/>
</dbReference>
<evidence type="ECO:0000256" key="3">
    <source>
        <dbReference type="ARBA" id="ARBA00022679"/>
    </source>
</evidence>
<dbReference type="InterPro" id="IPR027417">
    <property type="entry name" value="P-loop_NTPase"/>
</dbReference>
<evidence type="ECO:0000256" key="1">
    <source>
        <dbReference type="ARBA" id="ARBA00012417"/>
    </source>
</evidence>
<feature type="domain" description="DNA polymerase III delta subunit C-terminal" evidence="8">
    <location>
        <begin position="211"/>
        <end position="322"/>
    </location>
</feature>
<keyword evidence="3" id="KW-0808">Transferase</keyword>
<dbReference type="Proteomes" id="UP000199046">
    <property type="component" value="Unassembled WGS sequence"/>
</dbReference>
<name>A0A1I1FVR4_9GAMM</name>
<dbReference type="EC" id="2.7.7.7" evidence="1"/>
<dbReference type="InterPro" id="IPR004622">
    <property type="entry name" value="DNA_pol_HolB"/>
</dbReference>
<keyword evidence="4" id="KW-0548">Nucleotidyltransferase</keyword>
<evidence type="ECO:0000256" key="7">
    <source>
        <dbReference type="ARBA" id="ARBA00049244"/>
    </source>
</evidence>
<dbReference type="GO" id="GO:0009360">
    <property type="term" value="C:DNA polymerase III complex"/>
    <property type="evidence" value="ECO:0007669"/>
    <property type="project" value="InterPro"/>
</dbReference>
<dbReference type="Gene3D" id="1.20.272.10">
    <property type="match status" value="1"/>
</dbReference>
<dbReference type="GO" id="GO:0003887">
    <property type="term" value="F:DNA-directed DNA polymerase activity"/>
    <property type="evidence" value="ECO:0007669"/>
    <property type="project" value="UniProtKB-KW"/>
</dbReference>
<dbReference type="GO" id="GO:0006261">
    <property type="term" value="P:DNA-templated DNA replication"/>
    <property type="evidence" value="ECO:0007669"/>
    <property type="project" value="TreeGrafter"/>
</dbReference>
<reference evidence="10" key="1">
    <citation type="submission" date="2016-10" db="EMBL/GenBank/DDBJ databases">
        <authorList>
            <person name="Varghese N."/>
            <person name="Submissions S."/>
        </authorList>
    </citation>
    <scope>NUCLEOTIDE SEQUENCE [LARGE SCALE GENOMIC DNA]</scope>
    <source>
        <strain evidence="10">DSM 23439</strain>
    </source>
</reference>
<dbReference type="SUPFAM" id="SSF52540">
    <property type="entry name" value="P-loop containing nucleoside triphosphate hydrolases"/>
    <property type="match status" value="1"/>
</dbReference>
<gene>
    <name evidence="9" type="ORF">SAMN05421848_0295</name>
</gene>
<dbReference type="NCBIfam" id="TIGR00678">
    <property type="entry name" value="holB"/>
    <property type="match status" value="1"/>
</dbReference>
<dbReference type="GO" id="GO:0008408">
    <property type="term" value="F:3'-5' exonuclease activity"/>
    <property type="evidence" value="ECO:0007669"/>
    <property type="project" value="InterPro"/>
</dbReference>
<dbReference type="Gene3D" id="3.40.50.300">
    <property type="entry name" value="P-loop containing nucleotide triphosphate hydrolases"/>
    <property type="match status" value="1"/>
</dbReference>